<proteinExistence type="predicted"/>
<evidence type="ECO:0000313" key="1">
    <source>
        <dbReference type="EMBL" id="WEW60985.1"/>
    </source>
</evidence>
<dbReference type="EMBL" id="CP120630">
    <property type="protein sequence ID" value="WEW60985.1"/>
    <property type="molecule type" value="Genomic_DNA"/>
</dbReference>
<evidence type="ECO:0008006" key="3">
    <source>
        <dbReference type="Google" id="ProtNLM"/>
    </source>
</evidence>
<dbReference type="PANTHER" id="PTHR47431">
    <property type="entry name" value="ZN(II)2CYS6 TRANSCRIPTION FACTOR (EUROFUNG)-RELATED"/>
    <property type="match status" value="1"/>
</dbReference>
<organism evidence="1 2">
    <name type="scientific">Emydomyces testavorans</name>
    <dbReference type="NCBI Taxonomy" id="2070801"/>
    <lineage>
        <taxon>Eukaryota</taxon>
        <taxon>Fungi</taxon>
        <taxon>Dikarya</taxon>
        <taxon>Ascomycota</taxon>
        <taxon>Pezizomycotina</taxon>
        <taxon>Eurotiomycetes</taxon>
        <taxon>Eurotiomycetidae</taxon>
        <taxon>Onygenales</taxon>
        <taxon>Nannizziopsiaceae</taxon>
        <taxon>Emydomyces</taxon>
    </lineage>
</organism>
<dbReference type="PANTHER" id="PTHR47431:SF5">
    <property type="entry name" value="ZN(II)2CYS6 TRANSCRIPTION FACTOR (EUROFUNG)"/>
    <property type="match status" value="1"/>
</dbReference>
<evidence type="ECO:0000313" key="2">
    <source>
        <dbReference type="Proteomes" id="UP001219355"/>
    </source>
</evidence>
<dbReference type="AlphaFoldDB" id="A0AAF0IKI2"/>
<reference evidence="1" key="1">
    <citation type="submission" date="2023-03" db="EMBL/GenBank/DDBJ databases">
        <title>Emydomyces testavorans Genome Sequence.</title>
        <authorList>
            <person name="Hoyer L."/>
        </authorList>
    </citation>
    <scope>NUCLEOTIDE SEQUENCE</scope>
    <source>
        <strain evidence="1">16-2883</strain>
    </source>
</reference>
<gene>
    <name evidence="1" type="ORF">PRK78_006474</name>
</gene>
<dbReference type="CDD" id="cd12148">
    <property type="entry name" value="fungal_TF_MHR"/>
    <property type="match status" value="1"/>
</dbReference>
<keyword evidence="2" id="KW-1185">Reference proteome</keyword>
<protein>
    <recommendedName>
        <fullName evidence="3">Transcription factor domain-containing protein</fullName>
    </recommendedName>
</protein>
<sequence>MFAQCALKGKDCSYLPSRRGGPRRKKVIPAASVAMETTGSKMWNIVHPIPRLDEELFNQVDTLAVPGAGLRVLDFPAEVQSMFEDLYVPQNTTSYPSLVGEAVPVHLPPPSSTRVRVYGSEQDILNGYYTFIHDYFPIFPPPHAPQHVDSPLDFPTSSILPSDNPPLVYHPKSPVTLAISAILSRVPHPADPDPSAPESVLLRRSYSHKFARVALESVDAESELIESCSSPAEALLNVQPIPKRLPVHPHTPVELESILALLILSIYEYTQRGNLAKMRNRAGEAYVLAMNMSLHTLGREDDIFAEARRRAWWMTGSIVSTTAWPVLIQAQQVLVSATQYIYDLNRALRGRADMSHVYGRVDKLNSWALAALSQANTLPPIQPSLVDTYRSEAITADSIRAISRIKISSARIKIHRLRAFMDIPIFIKKHCDLTCASIGSTDTESKDTEAPQEISKLSCCSTSVSQIPAHNETSPSISSPVSDASAYSWLSEDSFPFSNHESTGICLESALTIARMFDSLPYPRPTYKDARFAALHPSCEPMPRTMPSFACCAMQSTYAMLMLYYKSRVTKQEVDKNSGTNLDQSHEKLKHGLQCVISAVRNYAIAFEALDGMRGWYFIFSYGSSSIAPLEDPIMLTEDEWRVP</sequence>
<dbReference type="Proteomes" id="UP001219355">
    <property type="component" value="Chromosome 4"/>
</dbReference>
<accession>A0AAF0IKI2</accession>
<name>A0AAF0IKI2_9EURO</name>